<proteinExistence type="predicted"/>
<gene>
    <name evidence="2" type="ORF">SMALB_4777</name>
</gene>
<dbReference type="Proteomes" id="UP000536624">
    <property type="component" value="Unassembled WGS sequence"/>
</dbReference>
<sequence>MRLCAARRRVPGGLRCASWRWVLDALLWTSRALWLLRAPDRLLCAAWRRVPGGLLRTPYRLAAHGRRVPDRRCASDSCRGWPGGSPTPKVPVAMRRSTGPSWASCRSSRYAPDEVTARPTAATRLTGRSASDTPPWGGVCRSGGPTAHLRGPTSASSECGSWWPTVG</sequence>
<feature type="region of interest" description="Disordered" evidence="1">
    <location>
        <begin position="126"/>
        <end position="167"/>
    </location>
</feature>
<reference evidence="2 3" key="1">
    <citation type="submission" date="2020-02" db="EMBL/GenBank/DDBJ databases">
        <title>Streptomyces malaysiensis DSM14702 (JHCC583434, PFL_A843) Genome sequencing and assembly.</title>
        <authorList>
            <person name="Samborskyy M."/>
        </authorList>
    </citation>
    <scope>NUCLEOTIDE SEQUENCE [LARGE SCALE GENOMIC DNA]</scope>
    <source>
        <strain evidence="2 3">DSM 14702</strain>
    </source>
</reference>
<organism evidence="2 3">
    <name type="scientific">Streptomyces malaysiensis</name>
    <dbReference type="NCBI Taxonomy" id="92644"/>
    <lineage>
        <taxon>Bacteria</taxon>
        <taxon>Bacillati</taxon>
        <taxon>Actinomycetota</taxon>
        <taxon>Actinomycetes</taxon>
        <taxon>Kitasatosporales</taxon>
        <taxon>Streptomycetaceae</taxon>
        <taxon>Streptomyces</taxon>
        <taxon>Streptomyces violaceusniger group</taxon>
    </lineage>
</organism>
<accession>A0A7X5X549</accession>
<protein>
    <submittedName>
        <fullName evidence="2">Uncharacterized protein</fullName>
    </submittedName>
</protein>
<name>A0A7X5X549_STRMQ</name>
<comment type="caution">
    <text evidence="2">The sequence shown here is derived from an EMBL/GenBank/DDBJ whole genome shotgun (WGS) entry which is preliminary data.</text>
</comment>
<evidence type="ECO:0000313" key="3">
    <source>
        <dbReference type="Proteomes" id="UP000536624"/>
    </source>
</evidence>
<dbReference type="EMBL" id="JAALLH010000001">
    <property type="protein sequence ID" value="NIY66747.1"/>
    <property type="molecule type" value="Genomic_DNA"/>
</dbReference>
<dbReference type="AlphaFoldDB" id="A0A7X5X549"/>
<evidence type="ECO:0000313" key="2">
    <source>
        <dbReference type="EMBL" id="NIY66747.1"/>
    </source>
</evidence>
<evidence type="ECO:0000256" key="1">
    <source>
        <dbReference type="SAM" id="MobiDB-lite"/>
    </source>
</evidence>